<evidence type="ECO:0000256" key="7">
    <source>
        <dbReference type="ARBA" id="ARBA00023010"/>
    </source>
</evidence>
<keyword evidence="3 9" id="KW-1003">Cell membrane</keyword>
<dbReference type="Proteomes" id="UP000199385">
    <property type="component" value="Chromosome I"/>
</dbReference>
<comment type="subcellular location">
    <subcellularLocation>
        <location evidence="1 9">Cell membrane</location>
        <topology evidence="1 9">Multi-pass membrane protein</topology>
    </subcellularLocation>
</comment>
<evidence type="ECO:0000259" key="11">
    <source>
        <dbReference type="Pfam" id="PF02355"/>
    </source>
</evidence>
<evidence type="ECO:0000313" key="13">
    <source>
        <dbReference type="Proteomes" id="UP000199385"/>
    </source>
</evidence>
<dbReference type="HAMAP" id="MF_01464_B">
    <property type="entry name" value="SecF_B"/>
    <property type="match status" value="1"/>
</dbReference>
<dbReference type="EMBL" id="LT594323">
    <property type="protein sequence ID" value="SBT38230.1"/>
    <property type="molecule type" value="Genomic_DNA"/>
</dbReference>
<feature type="transmembrane region" description="Helical" evidence="9">
    <location>
        <begin position="25"/>
        <end position="43"/>
    </location>
</feature>
<evidence type="ECO:0000256" key="10">
    <source>
        <dbReference type="SAM" id="MobiDB-lite"/>
    </source>
</evidence>
<dbReference type="Pfam" id="PF02355">
    <property type="entry name" value="SecD_SecF_C"/>
    <property type="match status" value="1"/>
</dbReference>
<comment type="subunit">
    <text evidence="9">Forms a complex with SecD. Part of the essential Sec protein translocation apparatus which comprises SecA, SecYEG and auxiliary proteins SecDF. Other proteins may also be involved.</text>
</comment>
<dbReference type="PRINTS" id="PR01755">
    <property type="entry name" value="SECFTRNLCASE"/>
</dbReference>
<proteinExistence type="inferred from homology"/>
<feature type="transmembrane region" description="Helical" evidence="9">
    <location>
        <begin position="172"/>
        <end position="195"/>
    </location>
</feature>
<comment type="similarity">
    <text evidence="9">Belongs to the SecD/SecF family. SecF subfamily.</text>
</comment>
<evidence type="ECO:0000256" key="1">
    <source>
        <dbReference type="ARBA" id="ARBA00004651"/>
    </source>
</evidence>
<keyword evidence="2 9" id="KW-0813">Transport</keyword>
<dbReference type="GO" id="GO:0006605">
    <property type="term" value="P:protein targeting"/>
    <property type="evidence" value="ECO:0007669"/>
    <property type="project" value="UniProtKB-UniRule"/>
</dbReference>
<name>A0A1A8Z329_9ACTN</name>
<dbReference type="PANTHER" id="PTHR30081">
    <property type="entry name" value="PROTEIN-EXPORT MEMBRANE PROTEIN SEC"/>
    <property type="match status" value="1"/>
</dbReference>
<dbReference type="OrthoDB" id="9774769at2"/>
<feature type="compositionally biased region" description="Gly residues" evidence="10">
    <location>
        <begin position="381"/>
        <end position="394"/>
    </location>
</feature>
<evidence type="ECO:0000256" key="2">
    <source>
        <dbReference type="ARBA" id="ARBA00022448"/>
    </source>
</evidence>
<comment type="function">
    <text evidence="9">Part of the Sec protein translocase complex. Interacts with the SecYEG preprotein conducting channel. SecDF uses the proton motive force (PMF) to complete protein translocation after the ATP-dependent function of SecA.</text>
</comment>
<gene>
    <name evidence="9" type="primary">secF</name>
    <name evidence="12" type="ORF">GA0070611_0476</name>
</gene>
<evidence type="ECO:0000256" key="8">
    <source>
        <dbReference type="ARBA" id="ARBA00023136"/>
    </source>
</evidence>
<evidence type="ECO:0000256" key="3">
    <source>
        <dbReference type="ARBA" id="ARBA00022475"/>
    </source>
</evidence>
<dbReference type="PANTHER" id="PTHR30081:SF8">
    <property type="entry name" value="PROTEIN TRANSLOCASE SUBUNIT SECF"/>
    <property type="match status" value="1"/>
</dbReference>
<dbReference type="InterPro" id="IPR005665">
    <property type="entry name" value="SecF_bac"/>
</dbReference>
<dbReference type="STRING" id="261654.GA0070611_0476"/>
<dbReference type="GO" id="GO:0043952">
    <property type="term" value="P:protein transport by the Sec complex"/>
    <property type="evidence" value="ECO:0007669"/>
    <property type="project" value="UniProtKB-UniRule"/>
</dbReference>
<keyword evidence="6 9" id="KW-1133">Transmembrane helix</keyword>
<keyword evidence="4 9" id="KW-0812">Transmembrane</keyword>
<dbReference type="Pfam" id="PF07549">
    <property type="entry name" value="Sec_GG"/>
    <property type="match status" value="1"/>
</dbReference>
<evidence type="ECO:0000256" key="6">
    <source>
        <dbReference type="ARBA" id="ARBA00022989"/>
    </source>
</evidence>
<dbReference type="SUPFAM" id="SSF82866">
    <property type="entry name" value="Multidrug efflux transporter AcrB transmembrane domain"/>
    <property type="match status" value="1"/>
</dbReference>
<feature type="transmembrane region" description="Helical" evidence="9">
    <location>
        <begin position="148"/>
        <end position="165"/>
    </location>
</feature>
<accession>A0A1A8Z329</accession>
<dbReference type="Gene3D" id="1.20.1640.10">
    <property type="entry name" value="Multidrug efflux transporter AcrB transmembrane domain"/>
    <property type="match status" value="1"/>
</dbReference>
<evidence type="ECO:0000256" key="5">
    <source>
        <dbReference type="ARBA" id="ARBA00022927"/>
    </source>
</evidence>
<organism evidence="12 13">
    <name type="scientific">Micromonospora auratinigra</name>
    <dbReference type="NCBI Taxonomy" id="261654"/>
    <lineage>
        <taxon>Bacteria</taxon>
        <taxon>Bacillati</taxon>
        <taxon>Actinomycetota</taxon>
        <taxon>Actinomycetes</taxon>
        <taxon>Micromonosporales</taxon>
        <taxon>Micromonosporaceae</taxon>
        <taxon>Micromonospora</taxon>
    </lineage>
</organism>
<dbReference type="GO" id="GO:0065002">
    <property type="term" value="P:intracellular protein transmembrane transport"/>
    <property type="evidence" value="ECO:0007669"/>
    <property type="project" value="UniProtKB-UniRule"/>
</dbReference>
<keyword evidence="8 9" id="KW-0472">Membrane</keyword>
<sequence length="400" mass="41587">MAKTGLASRLYRGEADLNIVGRRKLWFGVAGVLVLIAVLSFAIRGFSLGIEFAGGNSFQVPASVGTLDDAEAKVNGALQSKGGGVKVVTAQKVGSTEGEYYEMRTPQLTPQQATDVKTEIAQELGIQPSQISGDQVSEAWGSQVTQRALLGLLIFIAVVAVYLILRFEWRMAAAAIASLLTNLVLTAGIYSLVGFEVTPSTIIGFLTILGFALYDVVVVFDKVQENTRGITANNNMTYGEASNLALNQSLMRSLNTSVVALLPVGGLLFIGAGLLGAGTLKDLGLVLFVGMAVAFLTSILLATPLLVLLKNQDPRIAAHNKRVLARRGAIARGEIAPKGAPRVATEAGDDTVDTVDPEAAALAGSAPKVGARPAGKRPTGARGGRPAGGGGNRPGGAKRR</sequence>
<dbReference type="InterPro" id="IPR022813">
    <property type="entry name" value="SecD/SecF_arch_bac"/>
</dbReference>
<dbReference type="AlphaFoldDB" id="A0A1A8Z329"/>
<protein>
    <recommendedName>
        <fullName evidence="9">Protein-export membrane protein SecF</fullName>
    </recommendedName>
</protein>
<feature type="region of interest" description="Disordered" evidence="10">
    <location>
        <begin position="340"/>
        <end position="400"/>
    </location>
</feature>
<dbReference type="GO" id="GO:0005886">
    <property type="term" value="C:plasma membrane"/>
    <property type="evidence" value="ECO:0007669"/>
    <property type="project" value="UniProtKB-SubCell"/>
</dbReference>
<dbReference type="InterPro" id="IPR022646">
    <property type="entry name" value="SecD/SecF_CS"/>
</dbReference>
<keyword evidence="13" id="KW-1185">Reference proteome</keyword>
<reference evidence="13" key="1">
    <citation type="submission" date="2016-06" db="EMBL/GenBank/DDBJ databases">
        <authorList>
            <person name="Varghese N."/>
            <person name="Submissions Spin"/>
        </authorList>
    </citation>
    <scope>NUCLEOTIDE SEQUENCE [LARGE SCALE GENOMIC DNA]</scope>
    <source>
        <strain evidence="13">DSM 44815</strain>
    </source>
</reference>
<dbReference type="InterPro" id="IPR048634">
    <property type="entry name" value="SecD_SecF_C"/>
</dbReference>
<dbReference type="RefSeq" id="WP_091656549.1">
    <property type="nucleotide sequence ID" value="NZ_LT594323.1"/>
</dbReference>
<evidence type="ECO:0000313" key="12">
    <source>
        <dbReference type="EMBL" id="SBT38230.1"/>
    </source>
</evidence>
<feature type="compositionally biased region" description="Low complexity" evidence="10">
    <location>
        <begin position="370"/>
        <end position="380"/>
    </location>
</feature>
<feature type="transmembrane region" description="Helical" evidence="9">
    <location>
        <begin position="201"/>
        <end position="220"/>
    </location>
</feature>
<dbReference type="GO" id="GO:0015450">
    <property type="term" value="F:protein-transporting ATPase activity"/>
    <property type="evidence" value="ECO:0007669"/>
    <property type="project" value="InterPro"/>
</dbReference>
<feature type="compositionally biased region" description="Acidic residues" evidence="10">
    <location>
        <begin position="347"/>
        <end position="356"/>
    </location>
</feature>
<keyword evidence="5 9" id="KW-0653">Protein transport</keyword>
<feature type="transmembrane region" description="Helical" evidence="9">
    <location>
        <begin position="258"/>
        <end position="277"/>
    </location>
</feature>
<evidence type="ECO:0000256" key="4">
    <source>
        <dbReference type="ARBA" id="ARBA00022692"/>
    </source>
</evidence>
<dbReference type="PATRIC" id="fig|261654.4.peg.482"/>
<evidence type="ECO:0000256" key="9">
    <source>
        <dbReference type="HAMAP-Rule" id="MF_01464"/>
    </source>
</evidence>
<keyword evidence="7 9" id="KW-0811">Translocation</keyword>
<dbReference type="NCBIfam" id="TIGR00966">
    <property type="entry name" value="transloc_SecF"/>
    <property type="match status" value="1"/>
</dbReference>
<dbReference type="InterPro" id="IPR022645">
    <property type="entry name" value="SecD/SecF_bac"/>
</dbReference>
<feature type="domain" description="Protein export membrane protein SecD/SecF C-terminal" evidence="11">
    <location>
        <begin position="120"/>
        <end position="311"/>
    </location>
</feature>
<feature type="transmembrane region" description="Helical" evidence="9">
    <location>
        <begin position="283"/>
        <end position="309"/>
    </location>
</feature>